<dbReference type="Gene3D" id="1.25.40.80">
    <property type="match status" value="1"/>
</dbReference>
<proteinExistence type="predicted"/>
<dbReference type="OrthoDB" id="5288100at2"/>
<dbReference type="PANTHER" id="PTHR38657:SF1">
    <property type="entry name" value="SLR1343 PROTEIN"/>
    <property type="match status" value="1"/>
</dbReference>
<dbReference type="InterPro" id="IPR036134">
    <property type="entry name" value="Crypto/Photolyase_FAD-like_sf"/>
</dbReference>
<dbReference type="GO" id="GO:0016829">
    <property type="term" value="F:lyase activity"/>
    <property type="evidence" value="ECO:0007669"/>
    <property type="project" value="UniProtKB-KW"/>
</dbReference>
<dbReference type="InterPro" id="IPR052551">
    <property type="entry name" value="UV-DNA_repair_photolyase"/>
</dbReference>
<dbReference type="Gene3D" id="1.10.10.1710">
    <property type="entry name" value="Deoxyribodipyrimidine photolyase-related"/>
    <property type="match status" value="1"/>
</dbReference>
<dbReference type="SUPFAM" id="SSF48173">
    <property type="entry name" value="Cryptochrome/photolyase FAD-binding domain"/>
    <property type="match status" value="1"/>
</dbReference>
<gene>
    <name evidence="1" type="ORF">SAMN04488036_104192</name>
</gene>
<dbReference type="PANTHER" id="PTHR38657">
    <property type="entry name" value="SLR1343 PROTEIN"/>
    <property type="match status" value="1"/>
</dbReference>
<keyword evidence="2" id="KW-1185">Reference proteome</keyword>
<evidence type="ECO:0000313" key="2">
    <source>
        <dbReference type="Proteomes" id="UP000198851"/>
    </source>
</evidence>
<dbReference type="Proteomes" id="UP000198851">
    <property type="component" value="Unassembled WGS sequence"/>
</dbReference>
<dbReference type="Gene3D" id="1.10.579.10">
    <property type="entry name" value="DNA Cyclobutane Dipyrimidine Photolyase, subunit A, domain 3"/>
    <property type="match status" value="1"/>
</dbReference>
<dbReference type="AlphaFoldDB" id="A0A1I4EGF7"/>
<dbReference type="EMBL" id="FOSZ01000004">
    <property type="protein sequence ID" value="SFL03426.1"/>
    <property type="molecule type" value="Genomic_DNA"/>
</dbReference>
<dbReference type="Pfam" id="PF04244">
    <property type="entry name" value="DPRP"/>
    <property type="match status" value="1"/>
</dbReference>
<dbReference type="RefSeq" id="WP_093323858.1">
    <property type="nucleotide sequence ID" value="NZ_FOSZ01000004.1"/>
</dbReference>
<dbReference type="STRING" id="1280847.SAMN04488036_104192"/>
<name>A0A1I4EGF7_9RHOB</name>
<accession>A0A1I4EGF7</accession>
<dbReference type="InterPro" id="IPR007357">
    <property type="entry name" value="PhrB-like"/>
</dbReference>
<sequence length="512" mass="58928">MTSQIRLILGDQLTHDLPTFRDADPATDLILMAEVRTEATYVKHHKKKIALIFSAMRHFAEELHQRGFTVRYIRYDDPDNAGSLLEELRRAITPKTQEITVTEAAEYRLLTEMQTWQNTLDLPVHILPDDRFLATPQDFATWAEGRKQLRMEFFYREMRRKHGILMQGNDPIGGQWNFDAENRKPPKSGLHIPPPFETAPDAITRDVLALVDTHFPDHFGDLLPFHFATTRDDAIAVLDHFITHRLPLFGTYQDAMIADEPWMFHSHISFYLNIGLLTPMECIRAAERAYFEGHAPLNAVEGFIRQILGWREFVRGLYWYRMPDYASENALNAKRPLPPMFWTGQTQMNCLSQSFGQTIKWAYAHHIQRLMVIGNFALLAGLSPDEVNEWFFIVYADAFEWVELPNVSGMILFADGGVLASKPYAASGAYINRMSNYCAGCRYKPSVKNGPDACPFNYLYWDFLNRHRARLGNNPRLGMPYRNLARMSDEKLDAVDADSRRFLKALDAGELV</sequence>
<keyword evidence="1" id="KW-0456">Lyase</keyword>
<protein>
    <submittedName>
        <fullName evidence="1">Deoxyribodipyrimidine photolyase-related protein</fullName>
    </submittedName>
</protein>
<reference evidence="2" key="1">
    <citation type="submission" date="2016-10" db="EMBL/GenBank/DDBJ databases">
        <authorList>
            <person name="Varghese N."/>
            <person name="Submissions S."/>
        </authorList>
    </citation>
    <scope>NUCLEOTIDE SEQUENCE [LARGE SCALE GENOMIC DNA]</scope>
    <source>
        <strain evidence="2">DSM 28453</strain>
    </source>
</reference>
<organism evidence="1 2">
    <name type="scientific">Shimia haliotis</name>
    <dbReference type="NCBI Taxonomy" id="1280847"/>
    <lineage>
        <taxon>Bacteria</taxon>
        <taxon>Pseudomonadati</taxon>
        <taxon>Pseudomonadota</taxon>
        <taxon>Alphaproteobacteria</taxon>
        <taxon>Rhodobacterales</taxon>
        <taxon>Roseobacteraceae</taxon>
    </lineage>
</organism>
<evidence type="ECO:0000313" key="1">
    <source>
        <dbReference type="EMBL" id="SFL03426.1"/>
    </source>
</evidence>
<dbReference type="Gene3D" id="3.40.50.620">
    <property type="entry name" value="HUPs"/>
    <property type="match status" value="1"/>
</dbReference>
<dbReference type="InterPro" id="IPR014729">
    <property type="entry name" value="Rossmann-like_a/b/a_fold"/>
</dbReference>